<evidence type="ECO:0000256" key="1">
    <source>
        <dbReference type="ARBA" id="ARBA00004777"/>
    </source>
</evidence>
<dbReference type="NCBIfam" id="NF010786">
    <property type="entry name" value="PRK14189.1"/>
    <property type="match status" value="1"/>
</dbReference>
<dbReference type="SUPFAM" id="SSF51735">
    <property type="entry name" value="NAD(P)-binding Rossmann-fold domains"/>
    <property type="match status" value="1"/>
</dbReference>
<organism evidence="15 16">
    <name type="scientific">Nitrogeniibacter mangrovi</name>
    <dbReference type="NCBI Taxonomy" id="2016596"/>
    <lineage>
        <taxon>Bacteria</taxon>
        <taxon>Pseudomonadati</taxon>
        <taxon>Pseudomonadota</taxon>
        <taxon>Betaproteobacteria</taxon>
        <taxon>Rhodocyclales</taxon>
        <taxon>Zoogloeaceae</taxon>
        <taxon>Nitrogeniibacter</taxon>
    </lineage>
</organism>
<evidence type="ECO:0000313" key="15">
    <source>
        <dbReference type="EMBL" id="QID18594.1"/>
    </source>
</evidence>
<gene>
    <name evidence="12 15" type="primary">folD</name>
    <name evidence="15" type="ORF">G3580_13750</name>
</gene>
<proteinExistence type="inferred from homology"/>
<evidence type="ECO:0000256" key="3">
    <source>
        <dbReference type="ARBA" id="ARBA00022563"/>
    </source>
</evidence>
<evidence type="ECO:0000259" key="13">
    <source>
        <dbReference type="Pfam" id="PF00763"/>
    </source>
</evidence>
<keyword evidence="8 12" id="KW-0560">Oxidoreductase</keyword>
<dbReference type="NCBIfam" id="NF010783">
    <property type="entry name" value="PRK14186.1"/>
    <property type="match status" value="1"/>
</dbReference>
<dbReference type="GO" id="GO:0005829">
    <property type="term" value="C:cytosol"/>
    <property type="evidence" value="ECO:0007669"/>
    <property type="project" value="TreeGrafter"/>
</dbReference>
<dbReference type="Pfam" id="PF00763">
    <property type="entry name" value="THF_DHG_CYH"/>
    <property type="match status" value="1"/>
</dbReference>
<comment type="caution">
    <text evidence="12">Lacks conserved residue(s) required for the propagation of feature annotation.</text>
</comment>
<dbReference type="PANTHER" id="PTHR48099">
    <property type="entry name" value="C-1-TETRAHYDROFOLATE SYNTHASE, CYTOPLASMIC-RELATED"/>
    <property type="match status" value="1"/>
</dbReference>
<keyword evidence="6 12" id="KW-0378">Hydrolase</keyword>
<comment type="catalytic activity">
    <reaction evidence="12">
        <text>(6R)-5,10-methenyltetrahydrofolate + H2O = (6R)-10-formyltetrahydrofolate + H(+)</text>
        <dbReference type="Rhea" id="RHEA:23700"/>
        <dbReference type="ChEBI" id="CHEBI:15377"/>
        <dbReference type="ChEBI" id="CHEBI:15378"/>
        <dbReference type="ChEBI" id="CHEBI:57455"/>
        <dbReference type="ChEBI" id="CHEBI:195366"/>
        <dbReference type="EC" id="3.5.4.9"/>
    </reaction>
</comment>
<evidence type="ECO:0000256" key="10">
    <source>
        <dbReference type="ARBA" id="ARBA00023167"/>
    </source>
</evidence>
<dbReference type="KEGG" id="azq:G3580_13750"/>
<evidence type="ECO:0000256" key="9">
    <source>
        <dbReference type="ARBA" id="ARBA00023102"/>
    </source>
</evidence>
<sequence>MSARILDGNALSADVRARLAEQVSQIKLRGITPCLAVILVGDNPASAVYVRNKVAGCEKAGMRSLRFDYPADVAPQVVLDKIAELNADDSVHGILVQLPLPPQFDEKAVLEAISVDKDVDGFHAENVGRLSQGQRAFFPCTPHGVMKLLEAGHVDVSGADAVVIGRSNIVGKPMAMLLTQAGATVTVCHSRTRDLASHTRRADILVVAIGRPMFVTGDMIKPGAAVIDVGMNRIPAGMPNEGKLCGDVDFASAKDVAGAITPVPGGVGPMTITMLLSNTLESAERQAERQEGRA</sequence>
<dbReference type="FunFam" id="3.40.50.10860:FF:000005">
    <property type="entry name" value="C-1-tetrahydrofolate synthase, cytoplasmic, putative"/>
    <property type="match status" value="1"/>
</dbReference>
<evidence type="ECO:0000256" key="12">
    <source>
        <dbReference type="HAMAP-Rule" id="MF_01576"/>
    </source>
</evidence>
<dbReference type="PRINTS" id="PR00085">
    <property type="entry name" value="THFDHDRGNASE"/>
</dbReference>
<dbReference type="Gene3D" id="3.40.50.720">
    <property type="entry name" value="NAD(P)-binding Rossmann-like Domain"/>
    <property type="match status" value="1"/>
</dbReference>
<feature type="domain" description="Tetrahydrofolate dehydrogenase/cyclohydrolase NAD(P)-binding" evidence="14">
    <location>
        <begin position="139"/>
        <end position="286"/>
    </location>
</feature>
<dbReference type="EMBL" id="CP048836">
    <property type="protein sequence ID" value="QID18594.1"/>
    <property type="molecule type" value="Genomic_DNA"/>
</dbReference>
<dbReference type="GO" id="GO:0006164">
    <property type="term" value="P:purine nucleotide biosynthetic process"/>
    <property type="evidence" value="ECO:0007669"/>
    <property type="project" value="UniProtKB-KW"/>
</dbReference>
<evidence type="ECO:0000256" key="11">
    <source>
        <dbReference type="ARBA" id="ARBA00023268"/>
    </source>
</evidence>
<evidence type="ECO:0000256" key="6">
    <source>
        <dbReference type="ARBA" id="ARBA00022801"/>
    </source>
</evidence>
<dbReference type="PANTHER" id="PTHR48099:SF5">
    <property type="entry name" value="C-1-TETRAHYDROFOLATE SYNTHASE, CYTOPLASMIC"/>
    <property type="match status" value="1"/>
</dbReference>
<dbReference type="InterPro" id="IPR000672">
    <property type="entry name" value="THF_DH/CycHdrlase"/>
</dbReference>
<dbReference type="EC" id="1.5.1.5" evidence="12"/>
<dbReference type="PROSITE" id="PS00767">
    <property type="entry name" value="THF_DHG_CYH_2"/>
    <property type="match status" value="1"/>
</dbReference>
<dbReference type="Pfam" id="PF02882">
    <property type="entry name" value="THF_DHG_CYH_C"/>
    <property type="match status" value="1"/>
</dbReference>
<comment type="pathway">
    <text evidence="1 12">One-carbon metabolism; tetrahydrofolate interconversion.</text>
</comment>
<dbReference type="UniPathway" id="UPA00193"/>
<reference evidence="15 16" key="1">
    <citation type="submission" date="2020-02" db="EMBL/GenBank/DDBJ databases">
        <title>Nitrogenibacter mangrovi gen. nov., sp. nov. isolated from mangrove sediment, a denitrifying betaproteobacterium.</title>
        <authorList>
            <person name="Liao H."/>
            <person name="Tian Y."/>
        </authorList>
    </citation>
    <scope>NUCLEOTIDE SEQUENCE [LARGE SCALE GENOMIC DNA]</scope>
    <source>
        <strain evidence="15 16">M9-3-2</strain>
    </source>
</reference>
<dbReference type="FunFam" id="3.40.50.720:FF:000006">
    <property type="entry name" value="Bifunctional protein FolD"/>
    <property type="match status" value="1"/>
</dbReference>
<dbReference type="EC" id="3.5.4.9" evidence="12"/>
<protein>
    <recommendedName>
        <fullName evidence="12">Bifunctional protein FolD</fullName>
    </recommendedName>
    <domain>
        <recommendedName>
            <fullName evidence="12">Methylenetetrahydrofolate dehydrogenase</fullName>
            <ecNumber evidence="12">1.5.1.5</ecNumber>
        </recommendedName>
    </domain>
    <domain>
        <recommendedName>
            <fullName evidence="12">Methenyltetrahydrofolate cyclohydrolase</fullName>
            <ecNumber evidence="12">3.5.4.9</ecNumber>
        </recommendedName>
    </domain>
</protein>
<dbReference type="InterPro" id="IPR036291">
    <property type="entry name" value="NAD(P)-bd_dom_sf"/>
</dbReference>
<dbReference type="InterPro" id="IPR020867">
    <property type="entry name" value="THF_DH/CycHdrlase_CS"/>
</dbReference>
<comment type="similarity">
    <text evidence="12">Belongs to the tetrahydrofolate dehydrogenase/cyclohydrolase family.</text>
</comment>
<dbReference type="InterPro" id="IPR020631">
    <property type="entry name" value="THF_DH/CycHdrlase_NAD-bd_dom"/>
</dbReference>
<dbReference type="SUPFAM" id="SSF53223">
    <property type="entry name" value="Aminoacid dehydrogenase-like, N-terminal domain"/>
    <property type="match status" value="1"/>
</dbReference>
<feature type="domain" description="Tetrahydrofolate dehydrogenase/cyclohydrolase catalytic" evidence="13">
    <location>
        <begin position="6"/>
        <end position="120"/>
    </location>
</feature>
<feature type="binding site" evidence="12">
    <location>
        <begin position="165"/>
        <end position="167"/>
    </location>
    <ligand>
        <name>NADP(+)</name>
        <dbReference type="ChEBI" id="CHEBI:58349"/>
    </ligand>
</feature>
<dbReference type="InterPro" id="IPR046346">
    <property type="entry name" value="Aminoacid_DH-like_N_sf"/>
</dbReference>
<dbReference type="Gene3D" id="3.40.50.10860">
    <property type="entry name" value="Leucine Dehydrogenase, chain A, domain 1"/>
    <property type="match status" value="1"/>
</dbReference>
<keyword evidence="5 12" id="KW-0658">Purine biosynthesis</keyword>
<keyword evidence="9 12" id="KW-0368">Histidine biosynthesis</keyword>
<evidence type="ECO:0000256" key="7">
    <source>
        <dbReference type="ARBA" id="ARBA00022857"/>
    </source>
</evidence>
<keyword evidence="3 12" id="KW-0554">One-carbon metabolism</keyword>
<evidence type="ECO:0000256" key="5">
    <source>
        <dbReference type="ARBA" id="ARBA00022755"/>
    </source>
</evidence>
<keyword evidence="10 12" id="KW-0486">Methionine biosynthesis</keyword>
<keyword evidence="11 12" id="KW-0511">Multifunctional enzyme</keyword>
<dbReference type="GO" id="GO:0035999">
    <property type="term" value="P:tetrahydrofolate interconversion"/>
    <property type="evidence" value="ECO:0007669"/>
    <property type="project" value="UniProtKB-UniRule"/>
</dbReference>
<evidence type="ECO:0000256" key="4">
    <source>
        <dbReference type="ARBA" id="ARBA00022605"/>
    </source>
</evidence>
<dbReference type="NCBIfam" id="NF008058">
    <property type="entry name" value="PRK10792.1"/>
    <property type="match status" value="1"/>
</dbReference>
<dbReference type="GO" id="GO:0004488">
    <property type="term" value="F:methylenetetrahydrofolate dehydrogenase (NADP+) activity"/>
    <property type="evidence" value="ECO:0007669"/>
    <property type="project" value="UniProtKB-UniRule"/>
</dbReference>
<dbReference type="CDD" id="cd01080">
    <property type="entry name" value="NAD_bind_m-THF_DH_Cyclohyd"/>
    <property type="match status" value="1"/>
</dbReference>
<evidence type="ECO:0000259" key="14">
    <source>
        <dbReference type="Pfam" id="PF02882"/>
    </source>
</evidence>
<dbReference type="GO" id="GO:0004477">
    <property type="term" value="F:methenyltetrahydrofolate cyclohydrolase activity"/>
    <property type="evidence" value="ECO:0007669"/>
    <property type="project" value="UniProtKB-UniRule"/>
</dbReference>
<dbReference type="GO" id="GO:0009086">
    <property type="term" value="P:methionine biosynthetic process"/>
    <property type="evidence" value="ECO:0007669"/>
    <property type="project" value="UniProtKB-KW"/>
</dbReference>
<keyword evidence="7 12" id="KW-0521">NADP</keyword>
<accession>A0A6C1B8L3</accession>
<dbReference type="RefSeq" id="WP_173766395.1">
    <property type="nucleotide sequence ID" value="NZ_CP048836.1"/>
</dbReference>
<evidence type="ECO:0000256" key="8">
    <source>
        <dbReference type="ARBA" id="ARBA00023002"/>
    </source>
</evidence>
<evidence type="ECO:0000256" key="2">
    <source>
        <dbReference type="ARBA" id="ARBA00011738"/>
    </source>
</evidence>
<dbReference type="Proteomes" id="UP000501991">
    <property type="component" value="Chromosome"/>
</dbReference>
<comment type="subunit">
    <text evidence="2 12">Homodimer.</text>
</comment>
<name>A0A6C1B8L3_9RHOO</name>
<comment type="function">
    <text evidence="12">Catalyzes the oxidation of 5,10-methylenetetrahydrofolate to 5,10-methenyltetrahydrofolate and then the hydrolysis of 5,10-methenyltetrahydrofolate to 10-formyltetrahydrofolate.</text>
</comment>
<evidence type="ECO:0000313" key="16">
    <source>
        <dbReference type="Proteomes" id="UP000501991"/>
    </source>
</evidence>
<keyword evidence="16" id="KW-1185">Reference proteome</keyword>
<dbReference type="InterPro" id="IPR020630">
    <property type="entry name" value="THF_DH/CycHdrlase_cat_dom"/>
</dbReference>
<dbReference type="AlphaFoldDB" id="A0A6C1B8L3"/>
<dbReference type="HAMAP" id="MF_01576">
    <property type="entry name" value="THF_DHG_CYH"/>
    <property type="match status" value="1"/>
</dbReference>
<comment type="catalytic activity">
    <reaction evidence="12">
        <text>(6R)-5,10-methylene-5,6,7,8-tetrahydrofolate + NADP(+) = (6R)-5,10-methenyltetrahydrofolate + NADPH</text>
        <dbReference type="Rhea" id="RHEA:22812"/>
        <dbReference type="ChEBI" id="CHEBI:15636"/>
        <dbReference type="ChEBI" id="CHEBI:57455"/>
        <dbReference type="ChEBI" id="CHEBI:57783"/>
        <dbReference type="ChEBI" id="CHEBI:58349"/>
        <dbReference type="EC" id="1.5.1.5"/>
    </reaction>
</comment>
<keyword evidence="4 12" id="KW-0028">Amino-acid biosynthesis</keyword>
<dbReference type="GO" id="GO:0000105">
    <property type="term" value="P:L-histidine biosynthetic process"/>
    <property type="evidence" value="ECO:0007669"/>
    <property type="project" value="UniProtKB-KW"/>
</dbReference>